<organism evidence="2 3">
    <name type="scientific">Aestuariispira insulae</name>
    <dbReference type="NCBI Taxonomy" id="1461337"/>
    <lineage>
        <taxon>Bacteria</taxon>
        <taxon>Pseudomonadati</taxon>
        <taxon>Pseudomonadota</taxon>
        <taxon>Alphaproteobacteria</taxon>
        <taxon>Rhodospirillales</taxon>
        <taxon>Kiloniellaceae</taxon>
        <taxon>Aestuariispira</taxon>
    </lineage>
</organism>
<dbReference type="InterPro" id="IPR018729">
    <property type="entry name" value="DUF2269_transmembrane"/>
</dbReference>
<dbReference type="Proteomes" id="UP000256845">
    <property type="component" value="Unassembled WGS sequence"/>
</dbReference>
<evidence type="ECO:0000256" key="1">
    <source>
        <dbReference type="SAM" id="Phobius"/>
    </source>
</evidence>
<feature type="transmembrane region" description="Helical" evidence="1">
    <location>
        <begin position="12"/>
        <end position="32"/>
    </location>
</feature>
<dbReference type="AlphaFoldDB" id="A0A3D9HXP3"/>
<keyword evidence="1" id="KW-0472">Membrane</keyword>
<keyword evidence="3" id="KW-1185">Reference proteome</keyword>
<keyword evidence="1" id="KW-0812">Transmembrane</keyword>
<feature type="transmembrane region" description="Helical" evidence="1">
    <location>
        <begin position="53"/>
        <end position="75"/>
    </location>
</feature>
<feature type="transmembrane region" description="Helical" evidence="1">
    <location>
        <begin position="132"/>
        <end position="151"/>
    </location>
</feature>
<proteinExistence type="predicted"/>
<gene>
    <name evidence="2" type="ORF">DFP90_1011080</name>
</gene>
<evidence type="ECO:0000313" key="3">
    <source>
        <dbReference type="Proteomes" id="UP000256845"/>
    </source>
</evidence>
<dbReference type="OrthoDB" id="9786302at2"/>
<protein>
    <submittedName>
        <fullName evidence="2">Putative membrane protein</fullName>
    </submittedName>
</protein>
<dbReference type="Pfam" id="PF10027">
    <property type="entry name" value="DUF2269"/>
    <property type="match status" value="1"/>
</dbReference>
<sequence length="155" mass="17826">MDLYLIAKWAHILSSTILFGTGLGTALHMWLTHLTGNEKAIAVTARNVVRADWWFTTPSGIFQPLSGAVLIWQAGYDWNEGWLLATYGLYLLALCCWLPVVWLQLRACRMAERAVVEGQPLPEAYFRYMRRWFWLGWPAFIALITIFYLMVARPG</sequence>
<dbReference type="RefSeq" id="WP_115935344.1">
    <property type="nucleotide sequence ID" value="NZ_QRDW01000001.1"/>
</dbReference>
<keyword evidence="1" id="KW-1133">Transmembrane helix</keyword>
<name>A0A3D9HXP3_9PROT</name>
<accession>A0A3D9HXP3</accession>
<comment type="caution">
    <text evidence="2">The sequence shown here is derived from an EMBL/GenBank/DDBJ whole genome shotgun (WGS) entry which is preliminary data.</text>
</comment>
<dbReference type="EMBL" id="QRDW01000001">
    <property type="protein sequence ID" value="RED54277.1"/>
    <property type="molecule type" value="Genomic_DNA"/>
</dbReference>
<reference evidence="2 3" key="1">
    <citation type="submission" date="2018-07" db="EMBL/GenBank/DDBJ databases">
        <title>Genomic Encyclopedia of Type Strains, Phase III (KMG-III): the genomes of soil and plant-associated and newly described type strains.</title>
        <authorList>
            <person name="Whitman W."/>
        </authorList>
    </citation>
    <scope>NUCLEOTIDE SEQUENCE [LARGE SCALE GENOMIC DNA]</scope>
    <source>
        <strain evidence="2 3">CECT 8488</strain>
    </source>
</reference>
<evidence type="ECO:0000313" key="2">
    <source>
        <dbReference type="EMBL" id="RED54277.1"/>
    </source>
</evidence>
<feature type="transmembrane region" description="Helical" evidence="1">
    <location>
        <begin position="81"/>
        <end position="103"/>
    </location>
</feature>